<name>A0A816K4I5_BRANA</name>
<evidence type="ECO:0000313" key="1">
    <source>
        <dbReference type="EMBL" id="CAF1896948.1"/>
    </source>
</evidence>
<reference evidence="1" key="1">
    <citation type="submission" date="2021-01" db="EMBL/GenBank/DDBJ databases">
        <authorList>
            <consortium name="Genoscope - CEA"/>
            <person name="William W."/>
        </authorList>
    </citation>
    <scope>NUCLEOTIDE SEQUENCE</scope>
</reference>
<organism evidence="1">
    <name type="scientific">Brassica napus</name>
    <name type="common">Rape</name>
    <dbReference type="NCBI Taxonomy" id="3708"/>
    <lineage>
        <taxon>Eukaryota</taxon>
        <taxon>Viridiplantae</taxon>
        <taxon>Streptophyta</taxon>
        <taxon>Embryophyta</taxon>
        <taxon>Tracheophyta</taxon>
        <taxon>Spermatophyta</taxon>
        <taxon>Magnoliopsida</taxon>
        <taxon>eudicotyledons</taxon>
        <taxon>Gunneridae</taxon>
        <taxon>Pentapetalae</taxon>
        <taxon>rosids</taxon>
        <taxon>malvids</taxon>
        <taxon>Brassicales</taxon>
        <taxon>Brassicaceae</taxon>
        <taxon>Brassiceae</taxon>
        <taxon>Brassica</taxon>
    </lineage>
</organism>
<protein>
    <submittedName>
        <fullName evidence="1">(rape) hypothetical protein</fullName>
    </submittedName>
</protein>
<dbReference type="Proteomes" id="UP001295469">
    <property type="component" value="Chromosome C02"/>
</dbReference>
<accession>A0A816K4I5</accession>
<sequence>MGFVTLYLGCLKNNYFTILTFTFLKNVTLMEATVECSLG</sequence>
<gene>
    <name evidence="1" type="ORF">DARMORV10_C02P18040.1</name>
</gene>
<dbReference type="AlphaFoldDB" id="A0A816K4I5"/>
<dbReference type="EMBL" id="HG994366">
    <property type="protein sequence ID" value="CAF1896948.1"/>
    <property type="molecule type" value="Genomic_DNA"/>
</dbReference>
<proteinExistence type="predicted"/>